<sequence length="345" mass="38813">MNSLKDRHWPRLPSPLPKDVTDRVLMGYPEHYLEYPLVEQVGLAIRSLLDTPVEQLLTLLQSAGVPLYRRIAAGEVLGLRGDPRIDVFNPQMIDIAAATVQIGLSPERVSQVLDEFDGLGLDRSWIDKETPLHSVHLDSYRIARFAVTNSEYREFLLDSGHPSLPSSWAFGRYPQQRANHPVYSVSDSDADAYAQWLSRRTGRRFALPSEAQWEHAAAGPQRLQFPWGESFIAEYANTIELGYLDSTPVGVFPQGASPFGVLDMAGNVEEYVADDYQAYPGGPQINDDLVQDVGRHRIARGGSFTRFRDLARNPRRHGRYPRPIYVMGFRLVENNNASTCQSCEV</sequence>
<dbReference type="Pfam" id="PF03781">
    <property type="entry name" value="FGE-sulfatase"/>
    <property type="match status" value="1"/>
</dbReference>
<dbReference type="GO" id="GO:0004674">
    <property type="term" value="F:protein serine/threonine kinase activity"/>
    <property type="evidence" value="ECO:0007669"/>
    <property type="project" value="UniProtKB-KW"/>
</dbReference>
<dbReference type="InterPro" id="IPR016187">
    <property type="entry name" value="CTDL_fold"/>
</dbReference>
<proteinExistence type="predicted"/>
<protein>
    <submittedName>
        <fullName evidence="2">Serine/threonine protein kinase</fullName>
    </submittedName>
</protein>
<dbReference type="SUPFAM" id="SSF56436">
    <property type="entry name" value="C-type lectin-like"/>
    <property type="match status" value="1"/>
</dbReference>
<keyword evidence="2" id="KW-0808">Transferase</keyword>
<dbReference type="InterPro" id="IPR005532">
    <property type="entry name" value="SUMF_dom"/>
</dbReference>
<dbReference type="EMBL" id="CP035952">
    <property type="protein sequence ID" value="QBF27332.1"/>
    <property type="molecule type" value="Genomic_DNA"/>
</dbReference>
<feature type="domain" description="Sulfatase-modifying factor enzyme-like" evidence="1">
    <location>
        <begin position="121"/>
        <end position="332"/>
    </location>
</feature>
<dbReference type="GO" id="GO:0120147">
    <property type="term" value="F:formylglycine-generating oxidase activity"/>
    <property type="evidence" value="ECO:0007669"/>
    <property type="project" value="TreeGrafter"/>
</dbReference>
<reference evidence="2 3" key="1">
    <citation type="submission" date="2019-02" db="EMBL/GenBank/DDBJ databases">
        <title>Complete genome sequence of Pseudomonas sp. SNU WT1 isolated from rainbow trout.</title>
        <authorList>
            <person name="Oh W.T."/>
            <person name="Park S.C."/>
        </authorList>
    </citation>
    <scope>NUCLEOTIDE SEQUENCE [LARGE SCALE GENOMIC DNA]</scope>
    <source>
        <strain evidence="2 3">SNU WT1</strain>
    </source>
</reference>
<dbReference type="PANTHER" id="PTHR23150">
    <property type="entry name" value="SULFATASE MODIFYING FACTOR 1, 2"/>
    <property type="match status" value="1"/>
</dbReference>
<gene>
    <name evidence="2" type="ORF">EXN22_17170</name>
</gene>
<dbReference type="RefSeq" id="WP_130265192.1">
    <property type="nucleotide sequence ID" value="NZ_CP035952.1"/>
</dbReference>
<accession>A0A411MKL7</accession>
<evidence type="ECO:0000313" key="3">
    <source>
        <dbReference type="Proteomes" id="UP000291130"/>
    </source>
</evidence>
<dbReference type="KEGG" id="ptk:EXN22_17170"/>
<keyword evidence="2" id="KW-0418">Kinase</keyword>
<dbReference type="Proteomes" id="UP000291130">
    <property type="component" value="Chromosome"/>
</dbReference>
<evidence type="ECO:0000259" key="1">
    <source>
        <dbReference type="Pfam" id="PF03781"/>
    </source>
</evidence>
<dbReference type="Gene3D" id="3.90.1580.10">
    <property type="entry name" value="paralog of FGE (formylglycine-generating enzyme)"/>
    <property type="match status" value="1"/>
</dbReference>
<dbReference type="PANTHER" id="PTHR23150:SF19">
    <property type="entry name" value="FORMYLGLYCINE-GENERATING ENZYME"/>
    <property type="match status" value="1"/>
</dbReference>
<dbReference type="AlphaFoldDB" id="A0A411MKL7"/>
<evidence type="ECO:0000313" key="2">
    <source>
        <dbReference type="EMBL" id="QBF27332.1"/>
    </source>
</evidence>
<organism evidence="2 3">
    <name type="scientific">Pseudomonas tructae</name>
    <dbReference type="NCBI Taxonomy" id="2518644"/>
    <lineage>
        <taxon>Bacteria</taxon>
        <taxon>Pseudomonadati</taxon>
        <taxon>Pseudomonadota</taxon>
        <taxon>Gammaproteobacteria</taxon>
        <taxon>Pseudomonadales</taxon>
        <taxon>Pseudomonadaceae</taxon>
        <taxon>Pseudomonas</taxon>
    </lineage>
</organism>
<dbReference type="InterPro" id="IPR051043">
    <property type="entry name" value="Sulfatase_Mod_Factor_Kinase"/>
</dbReference>
<name>A0A411MKL7_9PSED</name>
<keyword evidence="3" id="KW-1185">Reference proteome</keyword>
<dbReference type="OrthoDB" id="9768004at2"/>
<dbReference type="InterPro" id="IPR042095">
    <property type="entry name" value="SUMF_sf"/>
</dbReference>
<keyword evidence="2" id="KW-0723">Serine/threonine-protein kinase</keyword>